<accession>A0A316WZ92</accession>
<evidence type="ECO:0000313" key="3">
    <source>
        <dbReference type="Proteomes" id="UP000236594"/>
    </source>
</evidence>
<organism evidence="2 3">
    <name type="scientific">Chryseobacterium phosphatilyticum</name>
    <dbReference type="NCBI Taxonomy" id="475075"/>
    <lineage>
        <taxon>Bacteria</taxon>
        <taxon>Pseudomonadati</taxon>
        <taxon>Bacteroidota</taxon>
        <taxon>Flavobacteriia</taxon>
        <taxon>Flavobacteriales</taxon>
        <taxon>Weeksellaceae</taxon>
        <taxon>Chryseobacterium group</taxon>
        <taxon>Chryseobacterium</taxon>
    </lineage>
</organism>
<dbReference type="PANTHER" id="PTHR40590:SF1">
    <property type="entry name" value="CYTOPLASMIC PROTEIN"/>
    <property type="match status" value="1"/>
</dbReference>
<dbReference type="PANTHER" id="PTHR40590">
    <property type="entry name" value="CYTOPLASMIC PROTEIN-RELATED"/>
    <property type="match status" value="1"/>
</dbReference>
<sequence length="292" mass="32909">MKNVIKLGLITLLSICPISATAQSLNINKSNNSLLWEVSGNGLSKPSYITGTFHILCSKDFEIKPKVLQALEKSDNFVMEINYTDPGEIISMQKMLTTDKKISDQLSPKEAKELNTILANYGTDLKSIDSSSSQSLYALLSTKAIPCPQTEVKFYEMELLQKAIKDKKSIKGLEKVNDQMKTINEAYDLKSTIAQLKMGKEYEVLFRQMIEAFKNENVQSLYTLFKDERFMNAKQEKAMLTNRNQNWVKIMPEMMKKESSFFAVGGSHLMGENGIIPLLQSKGYTVKPVSSL</sequence>
<dbReference type="RefSeq" id="WP_103246530.1">
    <property type="nucleotide sequence ID" value="NZ_PPED02000005.1"/>
</dbReference>
<evidence type="ECO:0000256" key="1">
    <source>
        <dbReference type="SAM" id="SignalP"/>
    </source>
</evidence>
<dbReference type="EMBL" id="PPED02000005">
    <property type="protein sequence ID" value="PWN66902.1"/>
    <property type="molecule type" value="Genomic_DNA"/>
</dbReference>
<name>A0A316WZ92_9FLAO</name>
<keyword evidence="1" id="KW-0732">Signal</keyword>
<dbReference type="Proteomes" id="UP000236594">
    <property type="component" value="Unassembled WGS sequence"/>
</dbReference>
<evidence type="ECO:0000313" key="2">
    <source>
        <dbReference type="EMBL" id="PWN66902.1"/>
    </source>
</evidence>
<feature type="chain" id="PRO_5016237221" evidence="1">
    <location>
        <begin position="23"/>
        <end position="292"/>
    </location>
</feature>
<dbReference type="CDD" id="cd14789">
    <property type="entry name" value="Tiki"/>
    <property type="match status" value="1"/>
</dbReference>
<comment type="caution">
    <text evidence="2">The sequence shown here is derived from an EMBL/GenBank/DDBJ whole genome shotgun (WGS) entry which is preliminary data.</text>
</comment>
<dbReference type="InterPro" id="IPR047111">
    <property type="entry name" value="YbaP-like"/>
</dbReference>
<protein>
    <submittedName>
        <fullName evidence="2">TraB/GumN family protein</fullName>
    </submittedName>
</protein>
<dbReference type="InterPro" id="IPR002816">
    <property type="entry name" value="TraB/PrgY/GumN_fam"/>
</dbReference>
<proteinExistence type="predicted"/>
<dbReference type="OrthoDB" id="9798714at2"/>
<dbReference type="Pfam" id="PF01963">
    <property type="entry name" value="TraB_PrgY_gumN"/>
    <property type="match status" value="1"/>
</dbReference>
<dbReference type="AlphaFoldDB" id="A0A316WZ92"/>
<gene>
    <name evidence="2" type="ORF">C1631_019480</name>
</gene>
<keyword evidence="3" id="KW-1185">Reference proteome</keyword>
<reference evidence="2 3" key="1">
    <citation type="submission" date="2018-04" db="EMBL/GenBank/DDBJ databases">
        <title>Draft Genome Sequence of Phosphate-Solubilizing Chryseobacterium sp. ISE14 that is a Biocontrol and Plant Growth-Promoting Rhizobacterium Isolated from Cucumber.</title>
        <authorList>
            <person name="Jeong J.-J."/>
            <person name="Sang M.K."/>
            <person name="Choi I.-G."/>
            <person name="Kim K.D."/>
        </authorList>
    </citation>
    <scope>NUCLEOTIDE SEQUENCE [LARGE SCALE GENOMIC DNA]</scope>
    <source>
        <strain evidence="2 3">ISE14</strain>
    </source>
</reference>
<feature type="signal peptide" evidence="1">
    <location>
        <begin position="1"/>
        <end position="22"/>
    </location>
</feature>